<dbReference type="GO" id="GO:0005524">
    <property type="term" value="F:ATP binding"/>
    <property type="evidence" value="ECO:0007669"/>
    <property type="project" value="UniProtKB-KW"/>
</dbReference>
<dbReference type="OrthoDB" id="9763290at2"/>
<evidence type="ECO:0000256" key="3">
    <source>
        <dbReference type="ARBA" id="ARBA00012737"/>
    </source>
</evidence>
<dbReference type="PANTHER" id="PTHR43284:SF1">
    <property type="entry name" value="ASPARAGINE SYNTHETASE"/>
    <property type="match status" value="1"/>
</dbReference>
<dbReference type="GO" id="GO:0006529">
    <property type="term" value="P:asparagine biosynthetic process"/>
    <property type="evidence" value="ECO:0007669"/>
    <property type="project" value="UniProtKB-KW"/>
</dbReference>
<comment type="pathway">
    <text evidence="1">Amino-acid biosynthesis; L-asparagine biosynthesis; L-asparagine from L-aspartate (L-Gln route): step 1/1.</text>
</comment>
<evidence type="ECO:0000256" key="6">
    <source>
        <dbReference type="ARBA" id="ARBA00022962"/>
    </source>
</evidence>
<dbReference type="STRING" id="1715989.NITINOP_0434"/>
<sequence length="612" mass="67781">MCGIAGIVAYHYAALDVDRDELRRIRDHMAARGPDGAGEWLSGDGRVGLGHRRLAIIDLHERAAQPMSSQDGKLTIVFNGEVYNYQTLRQELAEKGYVFRTMSDTEVLLHLYADRGEEMVKDLRGMFAFGLWDSRKKSLLLARDPYGIKPLYYADDGWTFRFASQVKALLVGGKVSRDPDPAGHVGFYLFGSVPEPYTMYQDIRAVPAGSIMWVGEVGPLEPKPYFSLAHVYAEAQTKPLNLNERDLCEYAREAFLDSVRHHLVADVPVGAFLSAGVDSGSLVGLMRDAGQSDVRTLTVTFSEFAGKLDDEGPLAEQVAKQYGTHHTTRIVTESEFREDLPRILDAMDQPSIDGINTWFVSKAARELGLKAVVSGLGGDVLLGGSSACAKIPPLVRRIAFPPRVSMMGRLANIVGRRMFPWVVRNDPKAFSALEYGGTYAGAYLLGRGLFMPDELGQVLEQDMVREGLRRLQPLRHIGKILVPDPGSAAGRVAVMEAGLYMRNQLLRDTDWAGMAHSLEIRTPLVDSYLVKRLSPALITGAAVRGKDLLAQSPRVPIPEAIRKRRKTGFSTPMTQWIAKDPSVWKNNQPVMGAREQESVQWTRRWAQIVAST</sequence>
<comment type="catalytic activity">
    <reaction evidence="7">
        <text>L-aspartate + L-glutamine + ATP + H2O = L-asparagine + L-glutamate + AMP + diphosphate + H(+)</text>
        <dbReference type="Rhea" id="RHEA:12228"/>
        <dbReference type="ChEBI" id="CHEBI:15377"/>
        <dbReference type="ChEBI" id="CHEBI:15378"/>
        <dbReference type="ChEBI" id="CHEBI:29985"/>
        <dbReference type="ChEBI" id="CHEBI:29991"/>
        <dbReference type="ChEBI" id="CHEBI:30616"/>
        <dbReference type="ChEBI" id="CHEBI:33019"/>
        <dbReference type="ChEBI" id="CHEBI:58048"/>
        <dbReference type="ChEBI" id="CHEBI:58359"/>
        <dbReference type="ChEBI" id="CHEBI:456215"/>
        <dbReference type="EC" id="6.3.5.4"/>
    </reaction>
</comment>
<evidence type="ECO:0000256" key="1">
    <source>
        <dbReference type="ARBA" id="ARBA00005187"/>
    </source>
</evidence>
<dbReference type="EC" id="6.3.5.4" evidence="3"/>
<dbReference type="EMBL" id="LN885086">
    <property type="protein sequence ID" value="CUQ65410.1"/>
    <property type="molecule type" value="Genomic_DNA"/>
</dbReference>
<dbReference type="PANTHER" id="PTHR43284">
    <property type="entry name" value="ASPARAGINE SYNTHETASE (GLUTAMINE-HYDROLYZING)"/>
    <property type="match status" value="1"/>
</dbReference>
<evidence type="ECO:0000256" key="9">
    <source>
        <dbReference type="PIRSR" id="PIRSR001589-2"/>
    </source>
</evidence>
<dbReference type="GO" id="GO:0004066">
    <property type="term" value="F:asparagine synthase (glutamine-hydrolyzing) activity"/>
    <property type="evidence" value="ECO:0007669"/>
    <property type="project" value="UniProtKB-EC"/>
</dbReference>
<dbReference type="InterPro" id="IPR029055">
    <property type="entry name" value="Ntn_hydrolases_N"/>
</dbReference>
<evidence type="ECO:0000313" key="12">
    <source>
        <dbReference type="Proteomes" id="UP000066284"/>
    </source>
</evidence>
<name>A0A0S4KUT7_9BACT</name>
<dbReference type="AlphaFoldDB" id="A0A0S4KUT7"/>
<keyword evidence="8" id="KW-0028">Amino-acid biosynthesis</keyword>
<evidence type="ECO:0000256" key="2">
    <source>
        <dbReference type="ARBA" id="ARBA00005752"/>
    </source>
</evidence>
<evidence type="ECO:0000256" key="4">
    <source>
        <dbReference type="ARBA" id="ARBA00022741"/>
    </source>
</evidence>
<dbReference type="SUPFAM" id="SSF52402">
    <property type="entry name" value="Adenine nucleotide alpha hydrolases-like"/>
    <property type="match status" value="1"/>
</dbReference>
<dbReference type="Proteomes" id="UP000066284">
    <property type="component" value="Chromosome 1"/>
</dbReference>
<comment type="similarity">
    <text evidence="2">Belongs to the asparagine synthetase family.</text>
</comment>
<feature type="domain" description="Glutamine amidotransferase type-2" evidence="10">
    <location>
        <begin position="2"/>
        <end position="217"/>
    </location>
</feature>
<feature type="binding site" evidence="9">
    <location>
        <begin position="374"/>
        <end position="375"/>
    </location>
    <ligand>
        <name>ATP</name>
        <dbReference type="ChEBI" id="CHEBI:30616"/>
    </ligand>
</feature>
<keyword evidence="11" id="KW-0436">Ligase</keyword>
<dbReference type="RefSeq" id="WP_082633494.1">
    <property type="nucleotide sequence ID" value="NZ_LN885086.1"/>
</dbReference>
<keyword evidence="6 8" id="KW-0315">Glutamine amidotransferase</keyword>
<dbReference type="CDD" id="cd00712">
    <property type="entry name" value="AsnB"/>
    <property type="match status" value="1"/>
</dbReference>
<evidence type="ECO:0000256" key="7">
    <source>
        <dbReference type="ARBA" id="ARBA00048741"/>
    </source>
</evidence>
<feature type="active site" description="For GATase activity" evidence="8">
    <location>
        <position position="2"/>
    </location>
</feature>
<dbReference type="KEGG" id="nio:NITINOP_0434"/>
<dbReference type="GO" id="GO:0005829">
    <property type="term" value="C:cytosol"/>
    <property type="evidence" value="ECO:0007669"/>
    <property type="project" value="TreeGrafter"/>
</dbReference>
<keyword evidence="4 9" id="KW-0547">Nucleotide-binding</keyword>
<feature type="binding site" evidence="9">
    <location>
        <position position="104"/>
    </location>
    <ligand>
        <name>L-glutamine</name>
        <dbReference type="ChEBI" id="CHEBI:58359"/>
    </ligand>
</feature>
<dbReference type="Gene3D" id="3.60.20.10">
    <property type="entry name" value="Glutamine Phosphoribosylpyrophosphate, subunit 1, domain 1"/>
    <property type="match status" value="1"/>
</dbReference>
<accession>A0A0S4KUT7</accession>
<dbReference type="CDD" id="cd01991">
    <property type="entry name" value="Asn_synthase_B_C"/>
    <property type="match status" value="1"/>
</dbReference>
<evidence type="ECO:0000259" key="10">
    <source>
        <dbReference type="PROSITE" id="PS51278"/>
    </source>
</evidence>
<dbReference type="InterPro" id="IPR051786">
    <property type="entry name" value="ASN_synthetase/amidase"/>
</dbReference>
<dbReference type="InterPro" id="IPR006426">
    <property type="entry name" value="Asn_synth_AEB"/>
</dbReference>
<dbReference type="PIRSF" id="PIRSF001589">
    <property type="entry name" value="Asn_synthetase_glu-h"/>
    <property type="match status" value="1"/>
</dbReference>
<dbReference type="SUPFAM" id="SSF56235">
    <property type="entry name" value="N-terminal nucleophile aminohydrolases (Ntn hydrolases)"/>
    <property type="match status" value="1"/>
</dbReference>
<dbReference type="InterPro" id="IPR001962">
    <property type="entry name" value="Asn_synthase"/>
</dbReference>
<dbReference type="PROSITE" id="PS51278">
    <property type="entry name" value="GATASE_TYPE_2"/>
    <property type="match status" value="1"/>
</dbReference>
<dbReference type="InterPro" id="IPR017932">
    <property type="entry name" value="GATase_2_dom"/>
</dbReference>
<evidence type="ECO:0000313" key="11">
    <source>
        <dbReference type="EMBL" id="CUQ65410.1"/>
    </source>
</evidence>
<dbReference type="Pfam" id="PF13537">
    <property type="entry name" value="GATase_7"/>
    <property type="match status" value="1"/>
</dbReference>
<dbReference type="NCBIfam" id="TIGR01536">
    <property type="entry name" value="asn_synth_AEB"/>
    <property type="match status" value="1"/>
</dbReference>
<gene>
    <name evidence="11" type="ORF">NITINOP_0434</name>
</gene>
<dbReference type="InterPro" id="IPR033738">
    <property type="entry name" value="AsnB_N"/>
</dbReference>
<reference evidence="12" key="1">
    <citation type="submission" date="2015-09" db="EMBL/GenBank/DDBJ databases">
        <authorList>
            <person name="Daims H."/>
        </authorList>
    </citation>
    <scope>NUCLEOTIDE SEQUENCE [LARGE SCALE GENOMIC DNA]</scope>
</reference>
<dbReference type="InterPro" id="IPR014729">
    <property type="entry name" value="Rossmann-like_a/b/a_fold"/>
</dbReference>
<dbReference type="Pfam" id="PF00733">
    <property type="entry name" value="Asn_synthase"/>
    <property type="match status" value="1"/>
</dbReference>
<keyword evidence="8" id="KW-0061">Asparagine biosynthesis</keyword>
<organism evidence="11 12">
    <name type="scientific">Candidatus Nitrospira inopinata</name>
    <dbReference type="NCBI Taxonomy" id="1715989"/>
    <lineage>
        <taxon>Bacteria</taxon>
        <taxon>Pseudomonadati</taxon>
        <taxon>Nitrospirota</taxon>
        <taxon>Nitrospiria</taxon>
        <taxon>Nitrospirales</taxon>
        <taxon>Nitrospiraceae</taxon>
        <taxon>Nitrospira</taxon>
    </lineage>
</organism>
<protein>
    <recommendedName>
        <fullName evidence="3">asparagine synthase (glutamine-hydrolyzing)</fullName>
        <ecNumber evidence="3">6.3.5.4</ecNumber>
    </recommendedName>
</protein>
<evidence type="ECO:0000256" key="8">
    <source>
        <dbReference type="PIRSR" id="PIRSR001589-1"/>
    </source>
</evidence>
<proteinExistence type="inferred from homology"/>
<dbReference type="Gene3D" id="3.40.50.620">
    <property type="entry name" value="HUPs"/>
    <property type="match status" value="2"/>
</dbReference>
<keyword evidence="5 9" id="KW-0067">ATP-binding</keyword>
<evidence type="ECO:0000256" key="5">
    <source>
        <dbReference type="ARBA" id="ARBA00022840"/>
    </source>
</evidence>
<keyword evidence="12" id="KW-1185">Reference proteome</keyword>